<dbReference type="PANTHER" id="PTHR38479">
    <property type="entry name" value="LMO0824 PROTEIN"/>
    <property type="match status" value="1"/>
</dbReference>
<evidence type="ECO:0000313" key="2">
    <source>
        <dbReference type="Proteomes" id="UP000249547"/>
    </source>
</evidence>
<keyword evidence="1" id="KW-0238">DNA-binding</keyword>
<sequence length="370" mass="41996">MLHPSISFARIIQQQLVSPKFSAIKDIVRHMGAMQAQDAYAAQFAIASRLNKRVKEIDIEKAYAAREIVRTWLFRGTLHVCAPEDVYWMLALAKERLWKTMQTQWRNAGLDEKTMAGALASIKKLLKGGQQVPRKQILEMLTAKGIDVSNHRGTYILNRAAYEGLICFGPKSGKDFTFVLLEEWIPKPKPIPRKRAVEMLFNRYIESRGPATLKDFAAWSGLTLTEIRTAVKNIEEHTINDQAYIFPKNYVLPAKGKHPVLLLPAFDEFLLGYGDRTVSIKADYEKEVYKSLNGIFSYIVVMKSAVVGIWKRTLTNKNVTIHIDLFEPINATQTKELQNAAKQYGEFLSLPSTIHIQQKKAVSTLRDGTK</sequence>
<comment type="caution">
    <text evidence="1">The sequence shown here is derived from an EMBL/GenBank/DDBJ whole genome shotgun (WGS) entry which is preliminary data.</text>
</comment>
<protein>
    <submittedName>
        <fullName evidence="1">Winged helix DNA-binding protein</fullName>
    </submittedName>
</protein>
<dbReference type="AlphaFoldDB" id="A0A327Q4I8"/>
<dbReference type="RefSeq" id="WP_111600024.1">
    <property type="nucleotide sequence ID" value="NZ_QLLL01000011.1"/>
</dbReference>
<organism evidence="1 2">
    <name type="scientific">Chitinophaga skermanii</name>
    <dbReference type="NCBI Taxonomy" id="331697"/>
    <lineage>
        <taxon>Bacteria</taxon>
        <taxon>Pseudomonadati</taxon>
        <taxon>Bacteroidota</taxon>
        <taxon>Chitinophagia</taxon>
        <taxon>Chitinophagales</taxon>
        <taxon>Chitinophagaceae</taxon>
        <taxon>Chitinophaga</taxon>
    </lineage>
</organism>
<accession>A0A327Q4I8</accession>
<dbReference type="PANTHER" id="PTHR38479:SF2">
    <property type="entry name" value="WINGED HELIX DNA-BINDING DOMAIN-CONTAINING PROTEIN"/>
    <property type="match status" value="1"/>
</dbReference>
<evidence type="ECO:0000313" key="1">
    <source>
        <dbReference type="EMBL" id="RAI98651.1"/>
    </source>
</evidence>
<gene>
    <name evidence="1" type="ORF">LX64_04636</name>
</gene>
<reference evidence="1 2" key="1">
    <citation type="submission" date="2018-06" db="EMBL/GenBank/DDBJ databases">
        <title>Genomic Encyclopedia of Archaeal and Bacterial Type Strains, Phase II (KMG-II): from individual species to whole genera.</title>
        <authorList>
            <person name="Goeker M."/>
        </authorList>
    </citation>
    <scope>NUCLEOTIDE SEQUENCE [LARGE SCALE GENOMIC DNA]</scope>
    <source>
        <strain evidence="1 2">DSM 23857</strain>
    </source>
</reference>
<name>A0A327Q4I8_9BACT</name>
<proteinExistence type="predicted"/>
<dbReference type="Pfam" id="PF06224">
    <property type="entry name" value="AlkZ-like"/>
    <property type="match status" value="1"/>
</dbReference>
<keyword evidence="2" id="KW-1185">Reference proteome</keyword>
<dbReference type="Proteomes" id="UP000249547">
    <property type="component" value="Unassembled WGS sequence"/>
</dbReference>
<dbReference type="GO" id="GO:0003677">
    <property type="term" value="F:DNA binding"/>
    <property type="evidence" value="ECO:0007669"/>
    <property type="project" value="UniProtKB-KW"/>
</dbReference>
<dbReference type="OrthoDB" id="2210247at2"/>
<dbReference type="InterPro" id="IPR009351">
    <property type="entry name" value="AlkZ-like"/>
</dbReference>
<dbReference type="EMBL" id="QLLL01000011">
    <property type="protein sequence ID" value="RAI98651.1"/>
    <property type="molecule type" value="Genomic_DNA"/>
</dbReference>